<dbReference type="Pfam" id="PF03473">
    <property type="entry name" value="MOSC"/>
    <property type="match status" value="1"/>
</dbReference>
<keyword evidence="1" id="KW-0812">Transmembrane</keyword>
<feature type="transmembrane region" description="Helical" evidence="1">
    <location>
        <begin position="16"/>
        <end position="36"/>
    </location>
</feature>
<evidence type="ECO:0000256" key="1">
    <source>
        <dbReference type="SAM" id="Phobius"/>
    </source>
</evidence>
<dbReference type="PROSITE" id="PS51340">
    <property type="entry name" value="MOSC"/>
    <property type="match status" value="1"/>
</dbReference>
<proteinExistence type="predicted"/>
<organism evidence="3 4">
    <name type="scientific">Aspergillus cristatus</name>
    <name type="common">Chinese Fuzhuan brick tea-fermentation fungus</name>
    <name type="synonym">Eurotium cristatum</name>
    <dbReference type="NCBI Taxonomy" id="573508"/>
    <lineage>
        <taxon>Eukaryota</taxon>
        <taxon>Fungi</taxon>
        <taxon>Dikarya</taxon>
        <taxon>Ascomycota</taxon>
        <taxon>Pezizomycotina</taxon>
        <taxon>Eurotiomycetes</taxon>
        <taxon>Eurotiomycetidae</taxon>
        <taxon>Eurotiales</taxon>
        <taxon>Aspergillaceae</taxon>
        <taxon>Aspergillus</taxon>
        <taxon>Aspergillus subgen. Aspergillus</taxon>
    </lineage>
</organism>
<dbReference type="PANTHER" id="PTHR14237:SF19">
    <property type="entry name" value="MITOCHONDRIAL AMIDOXIME REDUCING COMPONENT 1"/>
    <property type="match status" value="1"/>
</dbReference>
<dbReference type="Proteomes" id="UP000094569">
    <property type="component" value="Unassembled WGS sequence"/>
</dbReference>
<accession>A0A1E3B9H5</accession>
<comment type="caution">
    <text evidence="3">The sequence shown here is derived from an EMBL/GenBank/DDBJ whole genome shotgun (WGS) entry which is preliminary data.</text>
</comment>
<reference evidence="3 4" key="1">
    <citation type="journal article" date="2016" name="BMC Genomics">
        <title>Comparative genomic and transcriptomic analyses of the Fuzhuan brick tea-fermentation fungus Aspergillus cristatus.</title>
        <authorList>
            <person name="Ge Y."/>
            <person name="Wang Y."/>
            <person name="Liu Y."/>
            <person name="Tan Y."/>
            <person name="Ren X."/>
            <person name="Zhang X."/>
            <person name="Hyde K.D."/>
            <person name="Liu Y."/>
            <person name="Liu Z."/>
        </authorList>
    </citation>
    <scope>NUCLEOTIDE SEQUENCE [LARGE SCALE GENOMIC DNA]</scope>
    <source>
        <strain evidence="3 4">GZAAS20.1005</strain>
    </source>
</reference>
<dbReference type="SUPFAM" id="SSF141673">
    <property type="entry name" value="MOSC N-terminal domain-like"/>
    <property type="match status" value="1"/>
</dbReference>
<dbReference type="InterPro" id="IPR011037">
    <property type="entry name" value="Pyrv_Knase-like_insert_dom_sf"/>
</dbReference>
<keyword evidence="4" id="KW-1185">Reference proteome</keyword>
<dbReference type="STRING" id="573508.A0A1E3B9H5"/>
<protein>
    <recommendedName>
        <fullName evidence="2">MOSC domain-containing protein</fullName>
    </recommendedName>
</protein>
<gene>
    <name evidence="3" type="ORF">SI65_07126</name>
</gene>
<dbReference type="EMBL" id="JXNT01000008">
    <property type="protein sequence ID" value="ODM17451.1"/>
    <property type="molecule type" value="Genomic_DNA"/>
</dbReference>
<feature type="domain" description="MOSC" evidence="2">
    <location>
        <begin position="200"/>
        <end position="369"/>
    </location>
</feature>
<dbReference type="GO" id="GO:0030170">
    <property type="term" value="F:pyridoxal phosphate binding"/>
    <property type="evidence" value="ECO:0007669"/>
    <property type="project" value="InterPro"/>
</dbReference>
<keyword evidence="1" id="KW-0472">Membrane</keyword>
<keyword evidence="1" id="KW-1133">Transmembrane helix</keyword>
<evidence type="ECO:0000259" key="2">
    <source>
        <dbReference type="PROSITE" id="PS51340"/>
    </source>
</evidence>
<evidence type="ECO:0000313" key="4">
    <source>
        <dbReference type="Proteomes" id="UP000094569"/>
    </source>
</evidence>
<sequence length="381" mass="42587">MIEIANMFEYLSTPSGALTVLLLVVPILLIPIVILGPESNQFRRLQQLWSRRQKQNANSSSEIVSLRVYPIKSCRGFTVNKSILRSHGLDLDRQWMFVDAETLQFLTIRQIPEMTLINTSLSEDGKSLLLSITGVDGDVATTEKPISIPAVPDTDWLEQHTTLSQVKVWDVLTDGYVYGNEINGSFSRFLGRNVALVYKGPTPRILQGNGDPQLLGRTQSVNFPDVHPILIASEASIAELNSRLRQKGADPITIERFRPNIVIKGNAPWTEDSWKTVRFNGNSGSLAENGDSFVLPSPALDLDIVARCARCQVPNVNPETAEKHSKQPWDTLVSYRRIDEGIKFKPCFGMLAAPRNEGAIEVGMRFDVLEETNQHRYIKGF</sequence>
<dbReference type="OrthoDB" id="17255at2759"/>
<dbReference type="VEuPathDB" id="FungiDB:SI65_07126"/>
<dbReference type="GO" id="GO:0003824">
    <property type="term" value="F:catalytic activity"/>
    <property type="evidence" value="ECO:0007669"/>
    <property type="project" value="InterPro"/>
</dbReference>
<evidence type="ECO:0000313" key="3">
    <source>
        <dbReference type="EMBL" id="ODM17451.1"/>
    </source>
</evidence>
<dbReference type="SUPFAM" id="SSF50800">
    <property type="entry name" value="PK beta-barrel domain-like"/>
    <property type="match status" value="1"/>
</dbReference>
<dbReference type="InterPro" id="IPR005303">
    <property type="entry name" value="MOCOS_middle"/>
</dbReference>
<dbReference type="InterPro" id="IPR005302">
    <property type="entry name" value="MoCF_Sase_C"/>
</dbReference>
<name>A0A1E3B9H5_ASPCR</name>
<dbReference type="GO" id="GO:0030151">
    <property type="term" value="F:molybdenum ion binding"/>
    <property type="evidence" value="ECO:0007669"/>
    <property type="project" value="InterPro"/>
</dbReference>
<dbReference type="Pfam" id="PF03476">
    <property type="entry name" value="MOSC_N"/>
    <property type="match status" value="1"/>
</dbReference>
<dbReference type="PANTHER" id="PTHR14237">
    <property type="entry name" value="MOLYBDOPTERIN COFACTOR SULFURASE MOSC"/>
    <property type="match status" value="1"/>
</dbReference>
<dbReference type="AlphaFoldDB" id="A0A1E3B9H5"/>